<dbReference type="Proteomes" id="UP000001819">
    <property type="component" value="Chromosome 4"/>
</dbReference>
<keyword evidence="3" id="KW-0970">Cilium biogenesis/degradation</keyword>
<evidence type="ECO:0000259" key="9">
    <source>
        <dbReference type="Pfam" id="PF25752"/>
    </source>
</evidence>
<evidence type="ECO:0000256" key="6">
    <source>
        <dbReference type="SAM" id="Phobius"/>
    </source>
</evidence>
<feature type="compositionally biased region" description="Polar residues" evidence="5">
    <location>
        <begin position="63"/>
        <end position="81"/>
    </location>
</feature>
<keyword evidence="6" id="KW-1133">Transmembrane helix</keyword>
<keyword evidence="4" id="KW-0325">Glycoprotein</keyword>
<feature type="transmembrane region" description="Helical" evidence="6">
    <location>
        <begin position="642"/>
        <end position="663"/>
    </location>
</feature>
<feature type="compositionally biased region" description="Low complexity" evidence="5">
    <location>
        <begin position="45"/>
        <end position="62"/>
    </location>
</feature>
<dbReference type="PANTHER" id="PTHR14611:SF2">
    <property type="entry name" value="TECTONIC"/>
    <property type="match status" value="1"/>
</dbReference>
<dbReference type="InParanoid" id="A0A6I8V792"/>
<keyword evidence="6" id="KW-0472">Membrane</keyword>
<sequence>MEKLLLLSVLCLITAPSTPTHAIKIGISHNYNTTAAPTPTPPSTTEPGTSTTTTPVPVSSMTDLASSMSPLPEVATSTPSNTFPPRPQQKPKATDAPKTTTPTEVAPAEAQPLNATETPKISKNFPDDSFYFCSCDLRSKMCDLNCCCDRDCPTETRQVFSCLKVTAPPQLLSRLEDFQYTHGLPTCQINDGWLCVFRSKTKPAKMKPKIKNFDASQYKKWPDPLGAYETEPALPSSLSSLYKLGQPLQLWHPESKQWTTFDLPAAYESSQCHLKQIIRHLQPMVSNCLMRDQAQLQESVWAILNLTASHRLLPKPRDLEEQEVDSLNIQVCQKLDNGRVLCPESGNDTQWDIPVESLELQLIHNFTNILEAKLLIREAPAEEDDTELIWMHYAVTFSTVNESLAKPSSGPLGYLAGSPVILSRMLPQNTSEDQQLLSYFHARNDDPDYHWLPLFSRKPRSGNCQRKLDEEQVLRFGVDLAKQCLLHQAAPLLQENANHTEFCQSLQAEIWKKLLPHNCSSLDEMTQVFVSQLGRPHPESWIPIQLYFEENGQEVPPVQGFYDEVQQSLSCRNMFLSVGYEFHMADVALLEGRVPHQNVLQYARIVLGQRHDLEFDGSEQHVELPLGVSAMFYNLEKNRPNGAATVIAYHLVVLTMLLFWMALKDIQGRSLEMKEYLI</sequence>
<dbReference type="GO" id="GO:0060271">
    <property type="term" value="P:cilium assembly"/>
    <property type="evidence" value="ECO:0007669"/>
    <property type="project" value="TreeGrafter"/>
</dbReference>
<organism evidence="10 11">
    <name type="scientific">Drosophila pseudoobscura pseudoobscura</name>
    <name type="common">Fruit fly</name>
    <dbReference type="NCBI Taxonomy" id="46245"/>
    <lineage>
        <taxon>Eukaryota</taxon>
        <taxon>Metazoa</taxon>
        <taxon>Ecdysozoa</taxon>
        <taxon>Arthropoda</taxon>
        <taxon>Hexapoda</taxon>
        <taxon>Insecta</taxon>
        <taxon>Pterygota</taxon>
        <taxon>Neoptera</taxon>
        <taxon>Endopterygota</taxon>
        <taxon>Diptera</taxon>
        <taxon>Brachycera</taxon>
        <taxon>Muscomorpha</taxon>
        <taxon>Ephydroidea</taxon>
        <taxon>Drosophilidae</taxon>
        <taxon>Drosophila</taxon>
        <taxon>Sophophora</taxon>
    </lineage>
</organism>
<evidence type="ECO:0000313" key="10">
    <source>
        <dbReference type="Proteomes" id="UP000001819"/>
    </source>
</evidence>
<dbReference type="AlphaFoldDB" id="A0A6I8V792"/>
<evidence type="ECO:0000256" key="3">
    <source>
        <dbReference type="ARBA" id="ARBA00022794"/>
    </source>
</evidence>
<dbReference type="Pfam" id="PF25752">
    <property type="entry name" value="DUF1619_N"/>
    <property type="match status" value="1"/>
</dbReference>
<feature type="signal peptide" evidence="7">
    <location>
        <begin position="1"/>
        <end position="22"/>
    </location>
</feature>
<reference evidence="11" key="1">
    <citation type="submission" date="2025-08" db="UniProtKB">
        <authorList>
            <consortium name="RefSeq"/>
        </authorList>
    </citation>
    <scope>IDENTIFICATION</scope>
    <source>
        <strain evidence="11">MV-25-SWS-2005</strain>
        <tissue evidence="11">Whole body</tissue>
    </source>
</reference>
<evidence type="ECO:0000256" key="1">
    <source>
        <dbReference type="ARBA" id="ARBA00007633"/>
    </source>
</evidence>
<keyword evidence="10" id="KW-1185">Reference proteome</keyword>
<keyword evidence="2 7" id="KW-0732">Signal</keyword>
<dbReference type="GO" id="GO:0035869">
    <property type="term" value="C:ciliary transition zone"/>
    <property type="evidence" value="ECO:0007669"/>
    <property type="project" value="TreeGrafter"/>
</dbReference>
<dbReference type="InterPro" id="IPR011677">
    <property type="entry name" value="TCTN1-3_dom"/>
</dbReference>
<dbReference type="FunCoup" id="A0A6I8V792">
    <property type="interactions" value="62"/>
</dbReference>
<evidence type="ECO:0000256" key="4">
    <source>
        <dbReference type="ARBA" id="ARBA00023180"/>
    </source>
</evidence>
<proteinExistence type="inferred from homology"/>
<dbReference type="KEGG" id="dpo:26533928"/>
<evidence type="ECO:0000256" key="7">
    <source>
        <dbReference type="SAM" id="SignalP"/>
    </source>
</evidence>
<feature type="compositionally biased region" description="Low complexity" evidence="5">
    <location>
        <begin position="90"/>
        <end position="108"/>
    </location>
</feature>
<dbReference type="RefSeq" id="XP_015035235.2">
    <property type="nucleotide sequence ID" value="XM_015179749.2"/>
</dbReference>
<evidence type="ECO:0000259" key="8">
    <source>
        <dbReference type="Pfam" id="PF07773"/>
    </source>
</evidence>
<feature type="domain" description="Tectonic-1-3" evidence="8">
    <location>
        <begin position="239"/>
        <end position="399"/>
    </location>
</feature>
<evidence type="ECO:0000256" key="2">
    <source>
        <dbReference type="ARBA" id="ARBA00022729"/>
    </source>
</evidence>
<evidence type="ECO:0000313" key="11">
    <source>
        <dbReference type="RefSeq" id="XP_015035235.2"/>
    </source>
</evidence>
<dbReference type="Pfam" id="PF07773">
    <property type="entry name" value="TCTN_DUF1619"/>
    <property type="match status" value="1"/>
</dbReference>
<evidence type="ECO:0000256" key="5">
    <source>
        <dbReference type="SAM" id="MobiDB-lite"/>
    </source>
</evidence>
<comment type="similarity">
    <text evidence="1">Belongs to the tectonic family.</text>
</comment>
<gene>
    <name evidence="11" type="primary">tctn</name>
</gene>
<feature type="chain" id="PRO_5026151743" evidence="7">
    <location>
        <begin position="23"/>
        <end position="678"/>
    </location>
</feature>
<feature type="domain" description="Tectonic-1-3 N-terminal" evidence="9">
    <location>
        <begin position="109"/>
        <end position="206"/>
    </location>
</feature>
<protein>
    <submittedName>
        <fullName evidence="11">Tectonic</fullName>
    </submittedName>
</protein>
<name>A0A6I8V792_DROPS</name>
<accession>A0A6I8V792</accession>
<feature type="region of interest" description="Disordered" evidence="5">
    <location>
        <begin position="34"/>
        <end position="108"/>
    </location>
</feature>
<dbReference type="PANTHER" id="PTHR14611">
    <property type="entry name" value="TECTONIC FAMILY MEMBER"/>
    <property type="match status" value="1"/>
</dbReference>
<keyword evidence="6" id="KW-0812">Transmembrane</keyword>
<dbReference type="InterPro" id="IPR057724">
    <property type="entry name" value="TCTN1-3_N"/>
</dbReference>
<dbReference type="InterPro" id="IPR040354">
    <property type="entry name" value="TCTN1-3"/>
</dbReference>